<dbReference type="EMBL" id="GL377567">
    <property type="protein sequence ID" value="EFJ35957.1"/>
    <property type="molecule type" value="Genomic_DNA"/>
</dbReference>
<organism evidence="3">
    <name type="scientific">Selaginella moellendorffii</name>
    <name type="common">Spikemoss</name>
    <dbReference type="NCBI Taxonomy" id="88036"/>
    <lineage>
        <taxon>Eukaryota</taxon>
        <taxon>Viridiplantae</taxon>
        <taxon>Streptophyta</taxon>
        <taxon>Embryophyta</taxon>
        <taxon>Tracheophyta</taxon>
        <taxon>Lycopodiopsida</taxon>
        <taxon>Selaginellales</taxon>
        <taxon>Selaginellaceae</taxon>
        <taxon>Selaginella</taxon>
    </lineage>
</organism>
<dbReference type="AlphaFoldDB" id="D8QUZ8"/>
<dbReference type="Proteomes" id="UP000001514">
    <property type="component" value="Unassembled WGS sequence"/>
</dbReference>
<name>D8QUZ8_SELML</name>
<feature type="region of interest" description="Disordered" evidence="1">
    <location>
        <begin position="48"/>
        <end position="69"/>
    </location>
</feature>
<dbReference type="KEGG" id="smo:SELMODRAFT_404327"/>
<reference evidence="2 3" key="1">
    <citation type="journal article" date="2011" name="Science">
        <title>The Selaginella genome identifies genetic changes associated with the evolution of vascular plants.</title>
        <authorList>
            <person name="Banks J.A."/>
            <person name="Nishiyama T."/>
            <person name="Hasebe M."/>
            <person name="Bowman J.L."/>
            <person name="Gribskov M."/>
            <person name="dePamphilis C."/>
            <person name="Albert V.A."/>
            <person name="Aono N."/>
            <person name="Aoyama T."/>
            <person name="Ambrose B.A."/>
            <person name="Ashton N.W."/>
            <person name="Axtell M.J."/>
            <person name="Barker E."/>
            <person name="Barker M.S."/>
            <person name="Bennetzen J.L."/>
            <person name="Bonawitz N.D."/>
            <person name="Chapple C."/>
            <person name="Cheng C."/>
            <person name="Correa L.G."/>
            <person name="Dacre M."/>
            <person name="DeBarry J."/>
            <person name="Dreyer I."/>
            <person name="Elias M."/>
            <person name="Engstrom E.M."/>
            <person name="Estelle M."/>
            <person name="Feng L."/>
            <person name="Finet C."/>
            <person name="Floyd S.K."/>
            <person name="Frommer W.B."/>
            <person name="Fujita T."/>
            <person name="Gramzow L."/>
            <person name="Gutensohn M."/>
            <person name="Harholt J."/>
            <person name="Hattori M."/>
            <person name="Heyl A."/>
            <person name="Hirai T."/>
            <person name="Hiwatashi Y."/>
            <person name="Ishikawa M."/>
            <person name="Iwata M."/>
            <person name="Karol K.G."/>
            <person name="Koehler B."/>
            <person name="Kolukisaoglu U."/>
            <person name="Kubo M."/>
            <person name="Kurata T."/>
            <person name="Lalonde S."/>
            <person name="Li K."/>
            <person name="Li Y."/>
            <person name="Litt A."/>
            <person name="Lyons E."/>
            <person name="Manning G."/>
            <person name="Maruyama T."/>
            <person name="Michael T.P."/>
            <person name="Mikami K."/>
            <person name="Miyazaki S."/>
            <person name="Morinaga S."/>
            <person name="Murata T."/>
            <person name="Mueller-Roeber B."/>
            <person name="Nelson D.R."/>
            <person name="Obara M."/>
            <person name="Oguri Y."/>
            <person name="Olmstead R.G."/>
            <person name="Onodera N."/>
            <person name="Petersen B.L."/>
            <person name="Pils B."/>
            <person name="Prigge M."/>
            <person name="Rensing S.A."/>
            <person name="Riano-Pachon D.M."/>
            <person name="Roberts A.W."/>
            <person name="Sato Y."/>
            <person name="Scheller H.V."/>
            <person name="Schulz B."/>
            <person name="Schulz C."/>
            <person name="Shakirov E.V."/>
            <person name="Shibagaki N."/>
            <person name="Shinohara N."/>
            <person name="Shippen D.E."/>
            <person name="Soerensen I."/>
            <person name="Sotooka R."/>
            <person name="Sugimoto N."/>
            <person name="Sugita M."/>
            <person name="Sumikawa N."/>
            <person name="Tanurdzic M."/>
            <person name="Theissen G."/>
            <person name="Ulvskov P."/>
            <person name="Wakazuki S."/>
            <person name="Weng J.K."/>
            <person name="Willats W.W."/>
            <person name="Wipf D."/>
            <person name="Wolf P.G."/>
            <person name="Yang L."/>
            <person name="Zimmer A.D."/>
            <person name="Zhu Q."/>
            <person name="Mitros T."/>
            <person name="Hellsten U."/>
            <person name="Loque D."/>
            <person name="Otillar R."/>
            <person name="Salamov A."/>
            <person name="Schmutz J."/>
            <person name="Shapiro H."/>
            <person name="Lindquist E."/>
            <person name="Lucas S."/>
            <person name="Rokhsar D."/>
            <person name="Grigoriev I.V."/>
        </authorList>
    </citation>
    <scope>NUCLEOTIDE SEQUENCE [LARGE SCALE GENOMIC DNA]</scope>
</reference>
<dbReference type="HOGENOM" id="CLU_1051292_0_0_1"/>
<evidence type="ECO:0000313" key="2">
    <source>
        <dbReference type="EMBL" id="EFJ35957.1"/>
    </source>
</evidence>
<sequence>MRYIPHDLGYEAPYRPGKAVSFPDAKGRVSSLDDGLVARTPTLWRPGIKRVDPGSGSLSERPFKPSLRMVPGPEDNKLALWKSSIHSVDHVDESLGDSKWKSSRHRPSIFSEWYLDETANPEWRSTRKPGTYLHQPEWIPPFREYEGKVPRRFYSIVPGEAARAAAAAGAAAGAAGATSRGGPVGKRKSKVYNQFATTLHYDENKRFVGGIKIVPRPKSDTLGPFVSEQTPRTKRQFTSHICHTDGVSTLMNHNQDKDYNSYIFH</sequence>
<accession>D8QUZ8</accession>
<evidence type="ECO:0000313" key="3">
    <source>
        <dbReference type="Proteomes" id="UP000001514"/>
    </source>
</evidence>
<protein>
    <submittedName>
        <fullName evidence="2">Uncharacterized protein</fullName>
    </submittedName>
</protein>
<keyword evidence="3" id="KW-1185">Reference proteome</keyword>
<gene>
    <name evidence="2" type="ORF">SELMODRAFT_404327</name>
</gene>
<evidence type="ECO:0000256" key="1">
    <source>
        <dbReference type="SAM" id="MobiDB-lite"/>
    </source>
</evidence>
<dbReference type="Gramene" id="EFJ35957">
    <property type="protein sequence ID" value="EFJ35957"/>
    <property type="gene ID" value="SELMODRAFT_404327"/>
</dbReference>
<proteinExistence type="predicted"/>
<dbReference type="InParanoid" id="D8QUZ8"/>